<evidence type="ECO:0000256" key="7">
    <source>
        <dbReference type="ARBA" id="ARBA00023065"/>
    </source>
</evidence>
<evidence type="ECO:0000256" key="9">
    <source>
        <dbReference type="ARBA" id="ARBA00023170"/>
    </source>
</evidence>
<keyword evidence="22" id="KW-1185">Reference proteome</keyword>
<dbReference type="InterPro" id="IPR019594">
    <property type="entry name" value="Glu/Gly-bd"/>
</dbReference>
<dbReference type="Gene3D" id="3.40.50.2300">
    <property type="match status" value="2"/>
</dbReference>
<evidence type="ECO:0000256" key="8">
    <source>
        <dbReference type="ARBA" id="ARBA00023136"/>
    </source>
</evidence>
<proteinExistence type="predicted"/>
<keyword evidence="8 18" id="KW-0472">Membrane</keyword>
<feature type="domain" description="Ionotropic glutamate receptor L-glutamate and glycine-binding" evidence="20">
    <location>
        <begin position="417"/>
        <end position="483"/>
    </location>
</feature>
<comment type="subcellular location">
    <subcellularLocation>
        <location evidence="14">Postsynaptic cell membrane</location>
        <topology evidence="14">Multi-pass membrane protein</topology>
    </subcellularLocation>
</comment>
<evidence type="ECO:0000256" key="12">
    <source>
        <dbReference type="ARBA" id="ARBA00023286"/>
    </source>
</evidence>
<evidence type="ECO:0008006" key="23">
    <source>
        <dbReference type="Google" id="ProtNLM"/>
    </source>
</evidence>
<evidence type="ECO:0000256" key="16">
    <source>
        <dbReference type="PIRSR" id="PIRSR601508-2"/>
    </source>
</evidence>
<name>V3ZHA0_LOTGI</name>
<dbReference type="InterPro" id="IPR028082">
    <property type="entry name" value="Peripla_BP_I"/>
</dbReference>
<feature type="site" description="Interaction with the cone snail toxin Con-ikot-ikot" evidence="16">
    <location>
        <position position="667"/>
    </location>
</feature>
<evidence type="ECO:0000256" key="1">
    <source>
        <dbReference type="ARBA" id="ARBA00022448"/>
    </source>
</evidence>
<dbReference type="PANTHER" id="PTHR18966">
    <property type="entry name" value="IONOTROPIC GLUTAMATE RECEPTOR"/>
    <property type="match status" value="1"/>
</dbReference>
<dbReference type="OMA" id="MRPDYHK"/>
<dbReference type="InterPro" id="IPR001320">
    <property type="entry name" value="Iontro_rcpt_C"/>
</dbReference>
<dbReference type="GeneID" id="20232190"/>
<keyword evidence="10" id="KW-0325">Glycoprotein</keyword>
<feature type="binding site" evidence="15">
    <location>
        <position position="494"/>
    </location>
    <ligand>
        <name>L-glutamate</name>
        <dbReference type="ChEBI" id="CHEBI:29985"/>
    </ligand>
</feature>
<reference evidence="21 22" key="1">
    <citation type="journal article" date="2013" name="Nature">
        <title>Insights into bilaterian evolution from three spiralian genomes.</title>
        <authorList>
            <person name="Simakov O."/>
            <person name="Marletaz F."/>
            <person name="Cho S.J."/>
            <person name="Edsinger-Gonzales E."/>
            <person name="Havlak P."/>
            <person name="Hellsten U."/>
            <person name="Kuo D.H."/>
            <person name="Larsson T."/>
            <person name="Lv J."/>
            <person name="Arendt D."/>
            <person name="Savage R."/>
            <person name="Osoegawa K."/>
            <person name="de Jong P."/>
            <person name="Grimwood J."/>
            <person name="Chapman J.A."/>
            <person name="Shapiro H."/>
            <person name="Aerts A."/>
            <person name="Otillar R.P."/>
            <person name="Terry A.Y."/>
            <person name="Boore J.L."/>
            <person name="Grigoriev I.V."/>
            <person name="Lindberg D.R."/>
            <person name="Seaver E.C."/>
            <person name="Weisblat D.A."/>
            <person name="Putnam N.H."/>
            <person name="Rokhsar D.S."/>
        </authorList>
    </citation>
    <scope>NUCLEOTIDE SEQUENCE [LARGE SCALE GENOMIC DNA]</scope>
</reference>
<dbReference type="Proteomes" id="UP000030746">
    <property type="component" value="Unassembled WGS sequence"/>
</dbReference>
<evidence type="ECO:0000313" key="22">
    <source>
        <dbReference type="Proteomes" id="UP000030746"/>
    </source>
</evidence>
<accession>V3ZHA0</accession>
<evidence type="ECO:0000259" key="19">
    <source>
        <dbReference type="SMART" id="SM00079"/>
    </source>
</evidence>
<dbReference type="Gene3D" id="1.10.287.70">
    <property type="match status" value="1"/>
</dbReference>
<dbReference type="GO" id="GO:0007166">
    <property type="term" value="P:cell surface receptor signaling pathway"/>
    <property type="evidence" value="ECO:0007669"/>
    <property type="project" value="UniProtKB-ARBA"/>
</dbReference>
<keyword evidence="9" id="KW-0675">Receptor</keyword>
<dbReference type="Gene3D" id="3.40.190.10">
    <property type="entry name" value="Periplasmic binding protein-like II"/>
    <property type="match status" value="2"/>
</dbReference>
<evidence type="ECO:0000256" key="6">
    <source>
        <dbReference type="ARBA" id="ARBA00023018"/>
    </source>
</evidence>
<dbReference type="AlphaFoldDB" id="V3ZHA0"/>
<feature type="disulfide bond" evidence="17">
    <location>
        <begin position="53"/>
        <end position="322"/>
    </location>
</feature>
<feature type="binding site" evidence="15">
    <location>
        <position position="712"/>
    </location>
    <ligand>
        <name>L-glutamate</name>
        <dbReference type="ChEBI" id="CHEBI:29985"/>
    </ligand>
</feature>
<evidence type="ECO:0000256" key="13">
    <source>
        <dbReference type="ARBA" id="ARBA00023303"/>
    </source>
</evidence>
<dbReference type="SUPFAM" id="SSF81324">
    <property type="entry name" value="Voltage-gated potassium channels"/>
    <property type="match status" value="1"/>
</dbReference>
<feature type="transmembrane region" description="Helical" evidence="18">
    <location>
        <begin position="800"/>
        <end position="821"/>
    </location>
</feature>
<dbReference type="CTD" id="20232190"/>
<dbReference type="InterPro" id="IPR015683">
    <property type="entry name" value="Ionotropic_Glu_rcpt"/>
</dbReference>
<feature type="non-terminal residue" evidence="21">
    <location>
        <position position="1"/>
    </location>
</feature>
<keyword evidence="11" id="KW-0628">Postsynaptic cell membrane</keyword>
<dbReference type="HOGENOM" id="CLU_007257_1_1_1"/>
<protein>
    <recommendedName>
        <fullName evidence="23">Glutamate receptor</fullName>
    </recommendedName>
</protein>
<evidence type="ECO:0000256" key="2">
    <source>
        <dbReference type="ARBA" id="ARBA00022475"/>
    </source>
</evidence>
<dbReference type="OrthoDB" id="5984008at2759"/>
<evidence type="ECO:0000256" key="3">
    <source>
        <dbReference type="ARBA" id="ARBA00022692"/>
    </source>
</evidence>
<dbReference type="FunFam" id="3.40.190.10:FF:000087">
    <property type="entry name" value="glutamate receptor 4 isoform X2"/>
    <property type="match status" value="1"/>
</dbReference>
<dbReference type="RefSeq" id="XP_009058627.1">
    <property type="nucleotide sequence ID" value="XM_009060379.1"/>
</dbReference>
<evidence type="ECO:0000256" key="15">
    <source>
        <dbReference type="PIRSR" id="PIRSR601508-1"/>
    </source>
</evidence>
<feature type="binding site" evidence="15">
    <location>
        <position position="662"/>
    </location>
    <ligand>
        <name>L-glutamate</name>
        <dbReference type="ChEBI" id="CHEBI:29985"/>
    </ligand>
</feature>
<dbReference type="Pfam" id="PF01094">
    <property type="entry name" value="ANF_receptor"/>
    <property type="match status" value="1"/>
</dbReference>
<dbReference type="Pfam" id="PF00060">
    <property type="entry name" value="Lig_chan"/>
    <property type="match status" value="1"/>
</dbReference>
<dbReference type="SMART" id="SM00079">
    <property type="entry name" value="PBPe"/>
    <property type="match status" value="1"/>
</dbReference>
<dbReference type="EMBL" id="KB202367">
    <property type="protein sequence ID" value="ESO90628.1"/>
    <property type="molecule type" value="Genomic_DNA"/>
</dbReference>
<evidence type="ECO:0000256" key="10">
    <source>
        <dbReference type="ARBA" id="ARBA00023180"/>
    </source>
</evidence>
<dbReference type="KEGG" id="lgi:LOTGIDRAFT_123068"/>
<feature type="transmembrane region" description="Helical" evidence="18">
    <location>
        <begin position="611"/>
        <end position="633"/>
    </location>
</feature>
<evidence type="ECO:0000256" key="11">
    <source>
        <dbReference type="ARBA" id="ARBA00023257"/>
    </source>
</evidence>
<dbReference type="SUPFAM" id="SSF53822">
    <property type="entry name" value="Periplasmic binding protein-like I"/>
    <property type="match status" value="1"/>
</dbReference>
<keyword evidence="6" id="KW-0770">Synapse</keyword>
<keyword evidence="1" id="KW-0813">Transport</keyword>
<keyword evidence="13" id="KW-0407">Ion channel</keyword>
<dbReference type="FunFam" id="3.40.190.10:FF:000001">
    <property type="entry name" value="Glutamate receptor ionotropic, kainate 2"/>
    <property type="match status" value="1"/>
</dbReference>
<dbReference type="GO" id="GO:0045211">
    <property type="term" value="C:postsynaptic membrane"/>
    <property type="evidence" value="ECO:0007669"/>
    <property type="project" value="UniProtKB-SubCell"/>
</dbReference>
<keyword evidence="17" id="KW-1015">Disulfide bond</keyword>
<dbReference type="Pfam" id="PF10613">
    <property type="entry name" value="Lig_chan-Glu_bd"/>
    <property type="match status" value="1"/>
</dbReference>
<evidence type="ECO:0000256" key="5">
    <source>
        <dbReference type="ARBA" id="ARBA00022989"/>
    </source>
</evidence>
<dbReference type="GO" id="GO:0022824">
    <property type="term" value="F:transmitter-gated monoatomic ion channel activity"/>
    <property type="evidence" value="ECO:0007669"/>
    <property type="project" value="UniProtKB-ARBA"/>
</dbReference>
<evidence type="ECO:0000259" key="20">
    <source>
        <dbReference type="SMART" id="SM00918"/>
    </source>
</evidence>
<feature type="binding site" evidence="15">
    <location>
        <position position="492"/>
    </location>
    <ligand>
        <name>L-glutamate</name>
        <dbReference type="ChEBI" id="CHEBI:29985"/>
    </ligand>
</feature>
<keyword evidence="4" id="KW-0732">Signal</keyword>
<feature type="binding site" evidence="15">
    <location>
        <position position="499"/>
    </location>
    <ligand>
        <name>L-glutamate</name>
        <dbReference type="ChEBI" id="CHEBI:29985"/>
    </ligand>
</feature>
<feature type="disulfide bond" evidence="17">
    <location>
        <begin position="725"/>
        <end position="780"/>
    </location>
</feature>
<organism evidence="21 22">
    <name type="scientific">Lottia gigantea</name>
    <name type="common">Giant owl limpet</name>
    <dbReference type="NCBI Taxonomy" id="225164"/>
    <lineage>
        <taxon>Eukaryota</taxon>
        <taxon>Metazoa</taxon>
        <taxon>Spiralia</taxon>
        <taxon>Lophotrochozoa</taxon>
        <taxon>Mollusca</taxon>
        <taxon>Gastropoda</taxon>
        <taxon>Patellogastropoda</taxon>
        <taxon>Lottioidea</taxon>
        <taxon>Lottiidae</taxon>
        <taxon>Lottia</taxon>
    </lineage>
</organism>
<keyword evidence="2" id="KW-1003">Cell membrane</keyword>
<dbReference type="InterPro" id="IPR001508">
    <property type="entry name" value="Iono_Glu_rcpt_met"/>
</dbReference>
<keyword evidence="3 18" id="KW-0812">Transmembrane</keyword>
<dbReference type="PRINTS" id="PR00177">
    <property type="entry name" value="NMDARECEPTOR"/>
</dbReference>
<dbReference type="STRING" id="225164.V3ZHA0"/>
<evidence type="ECO:0000256" key="18">
    <source>
        <dbReference type="SAM" id="Phobius"/>
    </source>
</evidence>
<keyword evidence="12" id="KW-1071">Ligand-gated ion channel</keyword>
<evidence type="ECO:0000256" key="17">
    <source>
        <dbReference type="PIRSR" id="PIRSR601508-3"/>
    </source>
</evidence>
<keyword evidence="7" id="KW-0406">Ion transport</keyword>
<dbReference type="SUPFAM" id="SSF53850">
    <property type="entry name" value="Periplasmic binding protein-like II"/>
    <property type="match status" value="1"/>
</dbReference>
<evidence type="ECO:0000256" key="14">
    <source>
        <dbReference type="ARBA" id="ARBA00034104"/>
    </source>
</evidence>
<dbReference type="InterPro" id="IPR001828">
    <property type="entry name" value="ANF_lig-bd_rcpt"/>
</dbReference>
<sequence>GIILDESALDVNRAITRVIAHKNMHNADSRILLNATIDLVDVSDSYKLSEAICRQLHKGVFLLFGTSLPKTFNTIQSYSHALKVPYVVVTPNRNDQRDGYRYEISMSPSYIEVIIDLIKWFGWGKIYYLFDSDDGLWQLQKIYDSFRQPLLNLVVDARRIRNLSESHELLRRMDRSDSFSKKRIVISLSTAASYQLLLNQIVDVGMNRDDYHYLLGGPDIGQLDLKSFLHGGVNVTGFRLFRPSSQNELASILKPPKDPNKVRGKMRGRKISTDVALATDGINVILEAFKDMLVTCADDERCVFKTLRHGDLYNNDSKGIQCRSDPLRPWTHGDIIQKAITEVSIDGLTGNVSFNSQGIRRLQEVDIMHLQFERKLRRVGTWTIEGGFKTNLTRPGNERIKLEPNRTRIVTTILEPPFTVERAPVDGVPFTGNDRYEGFCIDLARMVAKKVGYEYVIKLVDDRSYGSKLQNGTWTGMIGELVRREADIAVAPLTITQARERVVDFTKPFLNTGISIMIKKPMKSKPGVFSFMSPLAKYVWVCIILGFLAVGIVLFLVGRFSPLEWVPEEDSEESNNVFTIGNTMWFALGALMQQGSDISPRSISGRIVGSAWWFFTLIIISSYTANLAAFLTIEKMVMPIESADDLVRQTEIKYGTLQSASTVQFFRETEVLVYNQMWNFMRDARPSVFVPTVDDGVRRVRSSKGKYAFILESAMNEYQNQRRPCDTIKIGRNLDSKGYGIATPLKSDLRDRINIAVLELREVGELHKLEQKWWYDKGECGDPGGKESSINALTLSNVSGIFHILIGGLVLAMLTAFLDFLFKKKFKGKKIQVMEFLIILIHTIRSGYVYDLIGVLRLLG</sequence>
<dbReference type="FunFam" id="1.10.287.70:FF:000010">
    <property type="entry name" value="Putative glutamate receptor ionotropic kainate 1"/>
    <property type="match status" value="1"/>
</dbReference>
<feature type="domain" description="Ionotropic glutamate receptor C-terminal" evidence="19">
    <location>
        <begin position="407"/>
        <end position="776"/>
    </location>
</feature>
<feature type="transmembrane region" description="Helical" evidence="18">
    <location>
        <begin position="538"/>
        <end position="557"/>
    </location>
</feature>
<dbReference type="SMART" id="SM00918">
    <property type="entry name" value="Lig_chan-Glu_bd"/>
    <property type="match status" value="1"/>
</dbReference>
<feature type="binding site" evidence="15">
    <location>
        <position position="661"/>
    </location>
    <ligand>
        <name>L-glutamate</name>
        <dbReference type="ChEBI" id="CHEBI:29985"/>
    </ligand>
</feature>
<gene>
    <name evidence="21" type="ORF">LOTGIDRAFT_123068</name>
</gene>
<feature type="site" description="Crucial to convey clamshell closure to channel opening" evidence="16">
    <location>
        <position position="640"/>
    </location>
</feature>
<keyword evidence="5 18" id="KW-1133">Transmembrane helix</keyword>
<dbReference type="CDD" id="cd06380">
    <property type="entry name" value="PBP1_iGluR_AMPA"/>
    <property type="match status" value="1"/>
</dbReference>
<evidence type="ECO:0000313" key="21">
    <source>
        <dbReference type="EMBL" id="ESO90628.1"/>
    </source>
</evidence>
<evidence type="ECO:0000256" key="4">
    <source>
        <dbReference type="ARBA" id="ARBA00022729"/>
    </source>
</evidence>